<dbReference type="PROSITE" id="PS50173">
    <property type="entry name" value="UMUC"/>
    <property type="match status" value="1"/>
</dbReference>
<dbReference type="InterPro" id="IPR050116">
    <property type="entry name" value="DNA_polymerase-Y"/>
</dbReference>
<dbReference type="Gene3D" id="3.30.1490.100">
    <property type="entry name" value="DNA polymerase, Y-family, little finger domain"/>
    <property type="match status" value="1"/>
</dbReference>
<keyword evidence="2" id="KW-0235">DNA replication</keyword>
<dbReference type="InterPro" id="IPR017961">
    <property type="entry name" value="DNA_pol_Y-fam_little_finger"/>
</dbReference>
<dbReference type="GO" id="GO:0042276">
    <property type="term" value="P:error-prone translesion synthesis"/>
    <property type="evidence" value="ECO:0007669"/>
    <property type="project" value="TreeGrafter"/>
</dbReference>
<gene>
    <name evidence="2" type="primary">dinB</name>
    <name evidence="6" type="ORF">C5Q98_00400</name>
</gene>
<dbReference type="CDD" id="cd03586">
    <property type="entry name" value="PolY_Pol_IV_kappa"/>
    <property type="match status" value="1"/>
</dbReference>
<dbReference type="InterPro" id="IPR022880">
    <property type="entry name" value="DNApol_IV"/>
</dbReference>
<keyword evidence="2" id="KW-0239">DNA-directed DNA polymerase</keyword>
<dbReference type="GO" id="GO:0000287">
    <property type="term" value="F:magnesium ion binding"/>
    <property type="evidence" value="ECO:0007669"/>
    <property type="project" value="UniProtKB-UniRule"/>
</dbReference>
<feature type="domain" description="UmuC" evidence="5">
    <location>
        <begin position="5"/>
        <end position="184"/>
    </location>
</feature>
<dbReference type="Gene3D" id="1.10.150.20">
    <property type="entry name" value="5' to 3' exonuclease, C-terminal subdomain"/>
    <property type="match status" value="1"/>
</dbReference>
<dbReference type="NCBIfam" id="NF002677">
    <property type="entry name" value="PRK02406.1"/>
    <property type="match status" value="1"/>
</dbReference>
<keyword evidence="2" id="KW-0548">Nucleotidyltransferase</keyword>
<feature type="binding site" evidence="2">
    <location>
        <position position="9"/>
    </location>
    <ligand>
        <name>Mg(2+)</name>
        <dbReference type="ChEBI" id="CHEBI:18420"/>
    </ligand>
</feature>
<dbReference type="InterPro" id="IPR001126">
    <property type="entry name" value="UmuC"/>
</dbReference>
<dbReference type="GO" id="GO:0003887">
    <property type="term" value="F:DNA-directed DNA polymerase activity"/>
    <property type="evidence" value="ECO:0007669"/>
    <property type="project" value="UniProtKB-UniRule"/>
</dbReference>
<keyword evidence="2" id="KW-0963">Cytoplasm</keyword>
<comment type="similarity">
    <text evidence="1 2">Belongs to the DNA polymerase type-Y family.</text>
</comment>
<feature type="binding site" evidence="2">
    <location>
        <position position="105"/>
    </location>
    <ligand>
        <name>Mg(2+)</name>
        <dbReference type="ChEBI" id="CHEBI:18420"/>
    </ligand>
</feature>
<evidence type="ECO:0000256" key="2">
    <source>
        <dbReference type="HAMAP-Rule" id="MF_01113"/>
    </source>
</evidence>
<name>A0A2S0KL73_9FIRM</name>
<comment type="cofactor">
    <cofactor evidence="2">
        <name>Mg(2+)</name>
        <dbReference type="ChEBI" id="CHEBI:18420"/>
    </cofactor>
    <text evidence="2">Binds 2 magnesium ions per subunit.</text>
</comment>
<comment type="catalytic activity">
    <reaction evidence="2">
        <text>DNA(n) + a 2'-deoxyribonucleoside 5'-triphosphate = DNA(n+1) + diphosphate</text>
        <dbReference type="Rhea" id="RHEA:22508"/>
        <dbReference type="Rhea" id="RHEA-COMP:17339"/>
        <dbReference type="Rhea" id="RHEA-COMP:17340"/>
        <dbReference type="ChEBI" id="CHEBI:33019"/>
        <dbReference type="ChEBI" id="CHEBI:61560"/>
        <dbReference type="ChEBI" id="CHEBI:173112"/>
        <dbReference type="EC" id="2.7.7.7"/>
    </reaction>
</comment>
<dbReference type="InterPro" id="IPR036775">
    <property type="entry name" value="DNA_pol_Y-fam_lit_finger_sf"/>
</dbReference>
<evidence type="ECO:0000256" key="3">
    <source>
        <dbReference type="SAM" id="Coils"/>
    </source>
</evidence>
<dbReference type="HAMAP" id="MF_01113">
    <property type="entry name" value="DNApol_IV"/>
    <property type="match status" value="1"/>
</dbReference>
<dbReference type="EMBL" id="CP027226">
    <property type="protein sequence ID" value="AVM41780.1"/>
    <property type="molecule type" value="Genomic_DNA"/>
</dbReference>
<keyword evidence="2" id="KW-0808">Transferase</keyword>
<dbReference type="GO" id="GO:0006281">
    <property type="term" value="P:DNA repair"/>
    <property type="evidence" value="ECO:0007669"/>
    <property type="project" value="UniProtKB-UniRule"/>
</dbReference>
<comment type="subunit">
    <text evidence="2">Monomer.</text>
</comment>
<evidence type="ECO:0000256" key="1">
    <source>
        <dbReference type="ARBA" id="ARBA00010945"/>
    </source>
</evidence>
<feature type="site" description="Substrate discrimination" evidence="2">
    <location>
        <position position="14"/>
    </location>
</feature>
<keyword evidence="2" id="KW-0238">DNA-binding</keyword>
<dbReference type="GO" id="GO:0005829">
    <property type="term" value="C:cytosol"/>
    <property type="evidence" value="ECO:0007669"/>
    <property type="project" value="TreeGrafter"/>
</dbReference>
<evidence type="ECO:0000313" key="7">
    <source>
        <dbReference type="Proteomes" id="UP000237947"/>
    </source>
</evidence>
<dbReference type="InterPro" id="IPR043502">
    <property type="entry name" value="DNA/RNA_pol_sf"/>
</dbReference>
<dbReference type="SUPFAM" id="SSF56672">
    <property type="entry name" value="DNA/RNA polymerases"/>
    <property type="match status" value="1"/>
</dbReference>
<feature type="coiled-coil region" evidence="3">
    <location>
        <begin position="353"/>
        <end position="380"/>
    </location>
</feature>
<dbReference type="Proteomes" id="UP000237947">
    <property type="component" value="Chromosome"/>
</dbReference>
<evidence type="ECO:0000259" key="5">
    <source>
        <dbReference type="PROSITE" id="PS50173"/>
    </source>
</evidence>
<dbReference type="GO" id="GO:0006261">
    <property type="term" value="P:DNA-templated DNA replication"/>
    <property type="evidence" value="ECO:0007669"/>
    <property type="project" value="UniProtKB-UniRule"/>
</dbReference>
<keyword evidence="2" id="KW-0515">Mutator protein</keyword>
<evidence type="ECO:0000256" key="4">
    <source>
        <dbReference type="SAM" id="MobiDB-lite"/>
    </source>
</evidence>
<sequence length="418" mass="47435">MKRKILHVDMNNFYASVELLDKPELRDKPVIVGGDESSRHGIVLAKNEIAKRYGIKTAETLYQARKKCPNLVVLPSHHDLYREYSRKAKAIYLEYSDRVQSFGPDEAWIDVSHRPESGLEIAKTIQNRILKELGLTVSVGVSWNKTFAKMGSDYKKPFAITVIDENNYQEILWPLPVETFLFVGSKTAERLKTIGIDTIGELAKVDPVYISKYLGKNGMSLVKNARGEDEDPVLSQDEQGPAKSIGAMRTTSKDLSSLEEISKLFSILAEEVEARLAAENMRTRTLRIYVRDNKFNNYTRQKALERAISTKTELTKAALDLFQEHFQDLGAIRLLGITADKLEDKSQPQQMNLEDLMQLANDIEENKKVTSKEIEVLLNELQFKFGEASVFLANDLNESHDLNSLDDLNDLNELYDLS</sequence>
<keyword evidence="2" id="KW-0227">DNA damage</keyword>
<accession>A0A2S0KL73</accession>
<keyword evidence="2" id="KW-0234">DNA repair</keyword>
<dbReference type="AlphaFoldDB" id="A0A2S0KL73"/>
<keyword evidence="2" id="KW-0460">Magnesium</keyword>
<dbReference type="InterPro" id="IPR043128">
    <property type="entry name" value="Rev_trsase/Diguanyl_cyclase"/>
</dbReference>
<keyword evidence="2" id="KW-0479">Metal-binding</keyword>
<evidence type="ECO:0000313" key="6">
    <source>
        <dbReference type="EMBL" id="AVM41780.1"/>
    </source>
</evidence>
<dbReference type="GO" id="GO:0009432">
    <property type="term" value="P:SOS response"/>
    <property type="evidence" value="ECO:0007669"/>
    <property type="project" value="TreeGrafter"/>
</dbReference>
<organism evidence="6 7">
    <name type="scientific">Fastidiosipila sanguinis</name>
    <dbReference type="NCBI Taxonomy" id="236753"/>
    <lineage>
        <taxon>Bacteria</taxon>
        <taxon>Bacillati</taxon>
        <taxon>Bacillota</taxon>
        <taxon>Clostridia</taxon>
        <taxon>Eubacteriales</taxon>
        <taxon>Oscillospiraceae</taxon>
        <taxon>Fastidiosipila</taxon>
    </lineage>
</organism>
<feature type="region of interest" description="Disordered" evidence="4">
    <location>
        <begin position="227"/>
        <end position="249"/>
    </location>
</feature>
<comment type="function">
    <text evidence="2">Poorly processive, error-prone DNA polymerase involved in untargeted mutagenesis. Copies undamaged DNA at stalled replication forks, which arise in vivo from mismatched or misaligned primer ends. These misaligned primers can be extended by PolIV. Exhibits no 3'-5' exonuclease (proofreading) activity. May be involved in translesional synthesis, in conjunction with the beta clamp from PolIII.</text>
</comment>
<dbReference type="Gene3D" id="3.40.1170.60">
    <property type="match status" value="1"/>
</dbReference>
<dbReference type="PANTHER" id="PTHR11076:SF33">
    <property type="entry name" value="DNA POLYMERASE KAPPA"/>
    <property type="match status" value="1"/>
</dbReference>
<keyword evidence="3" id="KW-0175">Coiled coil</keyword>
<dbReference type="Pfam" id="PF11799">
    <property type="entry name" value="IMS_C"/>
    <property type="match status" value="1"/>
</dbReference>
<comment type="subcellular location">
    <subcellularLocation>
        <location evidence="2">Cytoplasm</location>
    </subcellularLocation>
</comment>
<protein>
    <recommendedName>
        <fullName evidence="2">DNA polymerase IV</fullName>
        <shortName evidence="2">Pol IV</shortName>
        <ecNumber evidence="2">2.7.7.7</ecNumber>
    </recommendedName>
</protein>
<dbReference type="GO" id="GO:0003684">
    <property type="term" value="F:damaged DNA binding"/>
    <property type="evidence" value="ECO:0007669"/>
    <property type="project" value="InterPro"/>
</dbReference>
<dbReference type="RefSeq" id="WP_106011768.1">
    <property type="nucleotide sequence ID" value="NZ_CP027226.1"/>
</dbReference>
<keyword evidence="7" id="KW-1185">Reference proteome</keyword>
<dbReference type="EC" id="2.7.7.7" evidence="2"/>
<dbReference type="PANTHER" id="PTHR11076">
    <property type="entry name" value="DNA REPAIR POLYMERASE UMUC / TRANSFERASE FAMILY MEMBER"/>
    <property type="match status" value="1"/>
</dbReference>
<proteinExistence type="inferred from homology"/>
<dbReference type="KEGG" id="fsa:C5Q98_00400"/>
<dbReference type="SUPFAM" id="SSF100879">
    <property type="entry name" value="Lesion bypass DNA polymerase (Y-family), little finger domain"/>
    <property type="match status" value="1"/>
</dbReference>
<reference evidence="7" key="1">
    <citation type="submission" date="2018-02" db="EMBL/GenBank/DDBJ databases">
        <authorList>
            <person name="Holder M.E."/>
            <person name="Ajami N.J."/>
            <person name="Petrosino J.F."/>
        </authorList>
    </citation>
    <scope>NUCLEOTIDE SEQUENCE [LARGE SCALE GENOMIC DNA]</scope>
    <source>
        <strain evidence="7">CCUG 47711</strain>
    </source>
</reference>
<feature type="active site" evidence="2">
    <location>
        <position position="106"/>
    </location>
</feature>
<dbReference type="Pfam" id="PF00817">
    <property type="entry name" value="IMS"/>
    <property type="match status" value="1"/>
</dbReference>
<dbReference type="Gene3D" id="3.30.70.270">
    <property type="match status" value="1"/>
</dbReference>